<gene>
    <name evidence="1" type="ORF">BDY21DRAFT_274729</name>
</gene>
<evidence type="ECO:0000313" key="2">
    <source>
        <dbReference type="Proteomes" id="UP000799766"/>
    </source>
</evidence>
<dbReference type="Pfam" id="PF11937">
    <property type="entry name" value="DUF3455"/>
    <property type="match status" value="1"/>
</dbReference>
<dbReference type="AlphaFoldDB" id="A0A6A6P3N2"/>
<dbReference type="PANTHER" id="PTHR35567:SF1">
    <property type="entry name" value="CONSERVED FUNGAL PROTEIN (AFU_ORTHOLOGUE AFUA_1G14230)"/>
    <property type="match status" value="1"/>
</dbReference>
<dbReference type="InterPro" id="IPR021851">
    <property type="entry name" value="DUF3455"/>
</dbReference>
<reference evidence="1" key="1">
    <citation type="journal article" date="2020" name="Stud. Mycol.">
        <title>101 Dothideomycetes genomes: a test case for predicting lifestyles and emergence of pathogens.</title>
        <authorList>
            <person name="Haridas S."/>
            <person name="Albert R."/>
            <person name="Binder M."/>
            <person name="Bloem J."/>
            <person name="Labutti K."/>
            <person name="Salamov A."/>
            <person name="Andreopoulos B."/>
            <person name="Baker S."/>
            <person name="Barry K."/>
            <person name="Bills G."/>
            <person name="Bluhm B."/>
            <person name="Cannon C."/>
            <person name="Castanera R."/>
            <person name="Culley D."/>
            <person name="Daum C."/>
            <person name="Ezra D."/>
            <person name="Gonzalez J."/>
            <person name="Henrissat B."/>
            <person name="Kuo A."/>
            <person name="Liang C."/>
            <person name="Lipzen A."/>
            <person name="Lutzoni F."/>
            <person name="Magnuson J."/>
            <person name="Mondo S."/>
            <person name="Nolan M."/>
            <person name="Ohm R."/>
            <person name="Pangilinan J."/>
            <person name="Park H.-J."/>
            <person name="Ramirez L."/>
            <person name="Alfaro M."/>
            <person name="Sun H."/>
            <person name="Tritt A."/>
            <person name="Yoshinaga Y."/>
            <person name="Zwiers L.-H."/>
            <person name="Turgeon B."/>
            <person name="Goodwin S."/>
            <person name="Spatafora J."/>
            <person name="Crous P."/>
            <person name="Grigoriev I."/>
        </authorList>
    </citation>
    <scope>NUCLEOTIDE SEQUENCE</scope>
    <source>
        <strain evidence="1">ATCC 16933</strain>
    </source>
</reference>
<feature type="non-terminal residue" evidence="1">
    <location>
        <position position="193"/>
    </location>
</feature>
<feature type="non-terminal residue" evidence="1">
    <location>
        <position position="1"/>
    </location>
</feature>
<accession>A0A6A6P3N2</accession>
<dbReference type="PANTHER" id="PTHR35567">
    <property type="entry name" value="MALATE DEHYDROGENASE (AFU_ORTHOLOGUE AFUA_2G13800)"/>
    <property type="match status" value="1"/>
</dbReference>
<evidence type="ECO:0008006" key="3">
    <source>
        <dbReference type="Google" id="ProtNLM"/>
    </source>
</evidence>
<sequence length="193" mass="19962">PSDLPAPTDSLALKYVVLGLGTQNYTCADSAPTDSPTLYGAFATLYDVSPLLTQTEYTSAMMAPALPGLALGVSTSPWAAQAEAFLARMGVARLGRHLFDAAGTPTFDLAAAEPAEKLLCAKVASTPAPDTSCRGASGEAAVDWLYLDDAGGSTEGVSAVYRVYTAGGSAPETCADVEGDEIDVDYAAEYWIY</sequence>
<dbReference type="OrthoDB" id="1859733at2759"/>
<protein>
    <recommendedName>
        <fullName evidence="3">Malate dehydrogenase</fullName>
    </recommendedName>
</protein>
<dbReference type="EMBL" id="MU001677">
    <property type="protein sequence ID" value="KAF2458631.1"/>
    <property type="molecule type" value="Genomic_DNA"/>
</dbReference>
<name>A0A6A6P3N2_9PEZI</name>
<proteinExistence type="predicted"/>
<keyword evidence="2" id="KW-1185">Reference proteome</keyword>
<evidence type="ECO:0000313" key="1">
    <source>
        <dbReference type="EMBL" id="KAF2458631.1"/>
    </source>
</evidence>
<dbReference type="Proteomes" id="UP000799766">
    <property type="component" value="Unassembled WGS sequence"/>
</dbReference>
<organism evidence="1 2">
    <name type="scientific">Lineolata rhizophorae</name>
    <dbReference type="NCBI Taxonomy" id="578093"/>
    <lineage>
        <taxon>Eukaryota</taxon>
        <taxon>Fungi</taxon>
        <taxon>Dikarya</taxon>
        <taxon>Ascomycota</taxon>
        <taxon>Pezizomycotina</taxon>
        <taxon>Dothideomycetes</taxon>
        <taxon>Dothideomycetes incertae sedis</taxon>
        <taxon>Lineolatales</taxon>
        <taxon>Lineolataceae</taxon>
        <taxon>Lineolata</taxon>
    </lineage>
</organism>